<keyword evidence="2" id="KW-1185">Reference proteome</keyword>
<dbReference type="RefSeq" id="WP_254024929.1">
    <property type="nucleotide sequence ID" value="NZ_CAKXZS010000014.1"/>
</dbReference>
<protein>
    <submittedName>
        <fullName evidence="1">Uncharacterized protein</fullName>
    </submittedName>
</protein>
<reference evidence="1" key="1">
    <citation type="submission" date="2022-03" db="EMBL/GenBank/DDBJ databases">
        <authorList>
            <person name="Brunel B."/>
        </authorList>
    </citation>
    <scope>NUCLEOTIDE SEQUENCE</scope>
    <source>
        <strain evidence="1">STM4922sample</strain>
    </source>
</reference>
<dbReference type="EMBL" id="CAKXZS010000014">
    <property type="protein sequence ID" value="CAH2399120.1"/>
    <property type="molecule type" value="Genomic_DNA"/>
</dbReference>
<evidence type="ECO:0000313" key="1">
    <source>
        <dbReference type="EMBL" id="CAH2399120.1"/>
    </source>
</evidence>
<dbReference type="Proteomes" id="UP001152604">
    <property type="component" value="Unassembled WGS sequence"/>
</dbReference>
<sequence length="48" mass="5751">MTVVTIYALSMPPYAMFRREFERPVDADDYIAFWRKLGSCHVKWKVKP</sequence>
<evidence type="ECO:0000313" key="2">
    <source>
        <dbReference type="Proteomes" id="UP001152604"/>
    </source>
</evidence>
<accession>A0ABN8JPJ4</accession>
<proteinExistence type="predicted"/>
<comment type="caution">
    <text evidence="1">The sequence shown here is derived from an EMBL/GenBank/DDBJ whole genome shotgun (WGS) entry which is preliminary data.</text>
</comment>
<organism evidence="1 2">
    <name type="scientific">Mesorhizobium ventifaucium</name>
    <dbReference type="NCBI Taxonomy" id="666020"/>
    <lineage>
        <taxon>Bacteria</taxon>
        <taxon>Pseudomonadati</taxon>
        <taxon>Pseudomonadota</taxon>
        <taxon>Alphaproteobacteria</taxon>
        <taxon>Hyphomicrobiales</taxon>
        <taxon>Phyllobacteriaceae</taxon>
        <taxon>Mesorhizobium</taxon>
    </lineage>
</organism>
<gene>
    <name evidence="1" type="ORF">MES4922_210107</name>
</gene>
<name>A0ABN8JPJ4_9HYPH</name>